<dbReference type="PANTHER" id="PTHR23155:SF1152">
    <property type="entry name" value="AAA+ ATPASE DOMAIN-CONTAINING PROTEIN"/>
    <property type="match status" value="1"/>
</dbReference>
<dbReference type="InterPro" id="IPR042197">
    <property type="entry name" value="Apaf_helical"/>
</dbReference>
<evidence type="ECO:0000256" key="4">
    <source>
        <dbReference type="ARBA" id="ARBA00022614"/>
    </source>
</evidence>
<comment type="subcellular location">
    <subcellularLocation>
        <location evidence="1">Cytoplasm</location>
    </subcellularLocation>
</comment>
<reference evidence="12" key="1">
    <citation type="submission" date="2025-08" db="UniProtKB">
        <authorList>
            <consortium name="RefSeq"/>
        </authorList>
    </citation>
    <scope>IDENTIFICATION</scope>
    <source>
        <tissue evidence="12">Leaves</tissue>
    </source>
</reference>
<name>A0ABM4W348_COFAR</name>
<evidence type="ECO:0000259" key="9">
    <source>
        <dbReference type="Pfam" id="PF00931"/>
    </source>
</evidence>
<evidence type="ECO:0000256" key="1">
    <source>
        <dbReference type="ARBA" id="ARBA00004496"/>
    </source>
</evidence>
<evidence type="ECO:0000259" key="10">
    <source>
        <dbReference type="Pfam" id="PF23559"/>
    </source>
</evidence>
<dbReference type="PANTHER" id="PTHR23155">
    <property type="entry name" value="DISEASE RESISTANCE PROTEIN RP"/>
    <property type="match status" value="1"/>
</dbReference>
<dbReference type="InterPro" id="IPR036388">
    <property type="entry name" value="WH-like_DNA-bd_sf"/>
</dbReference>
<dbReference type="GeneID" id="113718446"/>
<protein>
    <submittedName>
        <fullName evidence="12">Disease resistance RPP13-like protein 3</fullName>
    </submittedName>
</protein>
<dbReference type="Pfam" id="PF00931">
    <property type="entry name" value="NB-ARC"/>
    <property type="match status" value="1"/>
</dbReference>
<dbReference type="Pfam" id="PF23559">
    <property type="entry name" value="WHD_DRP"/>
    <property type="match status" value="1"/>
</dbReference>
<evidence type="ECO:0000256" key="7">
    <source>
        <dbReference type="ARBA" id="ARBA00022821"/>
    </source>
</evidence>
<evidence type="ECO:0000256" key="5">
    <source>
        <dbReference type="ARBA" id="ARBA00022737"/>
    </source>
</evidence>
<keyword evidence="3" id="KW-0963">Cytoplasm</keyword>
<keyword evidence="7" id="KW-0611">Plant defense</keyword>
<gene>
    <name evidence="12" type="primary">LOC113718446</name>
</gene>
<keyword evidence="5" id="KW-0677">Repeat</keyword>
<keyword evidence="11" id="KW-1185">Reference proteome</keyword>
<dbReference type="InterPro" id="IPR027417">
    <property type="entry name" value="P-loop_NTPase"/>
</dbReference>
<dbReference type="InterPro" id="IPR044974">
    <property type="entry name" value="Disease_R_plants"/>
</dbReference>
<dbReference type="InterPro" id="IPR058922">
    <property type="entry name" value="WHD_DRP"/>
</dbReference>
<keyword evidence="8" id="KW-0067">ATP-binding</keyword>
<keyword evidence="6" id="KW-0547">Nucleotide-binding</keyword>
<evidence type="ECO:0000256" key="3">
    <source>
        <dbReference type="ARBA" id="ARBA00022490"/>
    </source>
</evidence>
<dbReference type="PRINTS" id="PR00364">
    <property type="entry name" value="DISEASERSIST"/>
</dbReference>
<dbReference type="RefSeq" id="XP_071926212.1">
    <property type="nucleotide sequence ID" value="XM_072070111.1"/>
</dbReference>
<feature type="domain" description="Disease resistance protein winged helix" evidence="10">
    <location>
        <begin position="261"/>
        <end position="329"/>
    </location>
</feature>
<feature type="domain" description="NB-ARC" evidence="9">
    <location>
        <begin position="11"/>
        <end position="176"/>
    </location>
</feature>
<dbReference type="Gene3D" id="1.10.10.10">
    <property type="entry name" value="Winged helix-like DNA-binding domain superfamily/Winged helix DNA-binding domain"/>
    <property type="match status" value="1"/>
</dbReference>
<dbReference type="SUPFAM" id="SSF52540">
    <property type="entry name" value="P-loop containing nucleoside triphosphate hydrolases"/>
    <property type="match status" value="1"/>
</dbReference>
<dbReference type="Gene3D" id="3.40.50.300">
    <property type="entry name" value="P-loop containing nucleotide triphosphate hydrolases"/>
    <property type="match status" value="1"/>
</dbReference>
<dbReference type="Proteomes" id="UP001652660">
    <property type="component" value="Chromosome 11c"/>
</dbReference>
<evidence type="ECO:0000313" key="12">
    <source>
        <dbReference type="RefSeq" id="XP_071926212.1"/>
    </source>
</evidence>
<dbReference type="Gene3D" id="1.10.8.430">
    <property type="entry name" value="Helical domain of apoptotic protease-activating factors"/>
    <property type="match status" value="1"/>
</dbReference>
<evidence type="ECO:0000313" key="11">
    <source>
        <dbReference type="Proteomes" id="UP001652660"/>
    </source>
</evidence>
<evidence type="ECO:0000256" key="8">
    <source>
        <dbReference type="ARBA" id="ARBA00022840"/>
    </source>
</evidence>
<accession>A0ABM4W348</accession>
<comment type="similarity">
    <text evidence="2">Belongs to the disease resistance NB-LRR family.</text>
</comment>
<sequence>MVGFDDEAITLLNRLTGDQKQLEVISLVGMAGIGKTTLAKRLYNDPRVVYHFHVRGWACLAEGQKVKNVLYNLLSSVILDKASLHKMTNQEMGDKLYEYLKGKKYFIVLDAIWGSFIWNSWLKQYLPDDNTGCKILVTCRMQNVVLEISAPVSIHNLQFLGQNESWNLFVCKVFAPNESCPRELMELGSEIVGRSKGLPLAIVVLAGIAKKDKTTEWWTYIVQNIGSCMHGEEGQFIDILASSYEHLPNHLKSCFLHIASFPQNYEIPVKKLVWSWIAEGFIKDTREEKLEDVAEDYLRDLVDRSLVVVSKRRFDGGIKTCYIHDLLRYLCFKKGKDSKLLWPICRYRQLSLFSPSHPTLYNYFFACAAENKLIHCRKKQEPTSECFHSYSFHHVQSNHVNTTHLNIYLDEQKSLVYKLLRVLDLEYIILENFPMEILQLVHLKKCDFATRYLETGKTKALAYLKWFFPEHIGENAKPYKDGIASNFVKQCQRF</sequence>
<keyword evidence="4" id="KW-0433">Leucine-rich repeat</keyword>
<evidence type="ECO:0000256" key="2">
    <source>
        <dbReference type="ARBA" id="ARBA00008894"/>
    </source>
</evidence>
<dbReference type="InterPro" id="IPR002182">
    <property type="entry name" value="NB-ARC"/>
</dbReference>
<organism evidence="11 12">
    <name type="scientific">Coffea arabica</name>
    <name type="common">Arabian coffee</name>
    <dbReference type="NCBI Taxonomy" id="13443"/>
    <lineage>
        <taxon>Eukaryota</taxon>
        <taxon>Viridiplantae</taxon>
        <taxon>Streptophyta</taxon>
        <taxon>Embryophyta</taxon>
        <taxon>Tracheophyta</taxon>
        <taxon>Spermatophyta</taxon>
        <taxon>Magnoliopsida</taxon>
        <taxon>eudicotyledons</taxon>
        <taxon>Gunneridae</taxon>
        <taxon>Pentapetalae</taxon>
        <taxon>asterids</taxon>
        <taxon>lamiids</taxon>
        <taxon>Gentianales</taxon>
        <taxon>Rubiaceae</taxon>
        <taxon>Ixoroideae</taxon>
        <taxon>Gardenieae complex</taxon>
        <taxon>Bertiereae - Coffeeae clade</taxon>
        <taxon>Coffeeae</taxon>
        <taxon>Coffea</taxon>
    </lineage>
</organism>
<proteinExistence type="inferred from homology"/>
<evidence type="ECO:0000256" key="6">
    <source>
        <dbReference type="ARBA" id="ARBA00022741"/>
    </source>
</evidence>